<dbReference type="SMART" id="SM01118">
    <property type="entry name" value="CYTH"/>
    <property type="match status" value="1"/>
</dbReference>
<organism evidence="2 3">
    <name type="scientific">Pseudolactococcus piscium MKFS47</name>
    <dbReference type="NCBI Taxonomy" id="297352"/>
    <lineage>
        <taxon>Bacteria</taxon>
        <taxon>Bacillati</taxon>
        <taxon>Bacillota</taxon>
        <taxon>Bacilli</taxon>
        <taxon>Lactobacillales</taxon>
        <taxon>Streptococcaceae</taxon>
        <taxon>Pseudolactococcus</taxon>
    </lineage>
</organism>
<dbReference type="SUPFAM" id="SSF55154">
    <property type="entry name" value="CYTH-like phosphatases"/>
    <property type="match status" value="1"/>
</dbReference>
<dbReference type="STRING" id="1364.LP2241_20136"/>
<reference evidence="3" key="1">
    <citation type="submission" date="2015-01" db="EMBL/GenBank/DDBJ databases">
        <authorList>
            <person name="Andreevskaya M."/>
        </authorList>
    </citation>
    <scope>NUCLEOTIDE SEQUENCE [LARGE SCALE GENOMIC DNA]</scope>
    <source>
        <strain evidence="3">MKFS47</strain>
    </source>
</reference>
<gene>
    <name evidence="2" type="ORF">LACPI_0486</name>
</gene>
<dbReference type="InterPro" id="IPR023577">
    <property type="entry name" value="CYTH_domain"/>
</dbReference>
<dbReference type="PIRSF" id="PIRSF012526">
    <property type="entry name" value="CYTH_UCP012526"/>
    <property type="match status" value="1"/>
</dbReference>
<name>A0A0D6DVC7_9LACT</name>
<dbReference type="CDD" id="cd07762">
    <property type="entry name" value="CYTH-like_Pase_1"/>
    <property type="match status" value="1"/>
</dbReference>
<evidence type="ECO:0000259" key="1">
    <source>
        <dbReference type="PROSITE" id="PS51707"/>
    </source>
</evidence>
<dbReference type="PROSITE" id="PS51707">
    <property type="entry name" value="CYTH"/>
    <property type="match status" value="1"/>
</dbReference>
<dbReference type="Proteomes" id="UP000033166">
    <property type="component" value="Chromosome I"/>
</dbReference>
<evidence type="ECO:0000313" key="3">
    <source>
        <dbReference type="Proteomes" id="UP000033166"/>
    </source>
</evidence>
<dbReference type="InterPro" id="IPR009195">
    <property type="entry name" value="Uncharacterised_YjbK"/>
</dbReference>
<dbReference type="Pfam" id="PF01928">
    <property type="entry name" value="CYTH"/>
    <property type="match status" value="1"/>
</dbReference>
<sequence length="196" mass="22675">MKTNLEIEYKTLLSLSEFDQLSKRFNHIKPIRQTNHYFDTPDLKLRKNKLSLRIRTFSDAAEMTLKIPQRVGNMEHNLTLTSKQATAILKADSLLGHGALLQSMLDLLDQYTINLDAIHTLGSLTTTRREYQTPIGLMALDRNEYTNKVDYELELEVEDAGLGEQNFNTFLKENKIEYRYARSKVVRFLESIGKMS</sequence>
<evidence type="ECO:0000313" key="2">
    <source>
        <dbReference type="EMBL" id="CEN27686.1"/>
    </source>
</evidence>
<proteinExistence type="predicted"/>
<dbReference type="InterPro" id="IPR033469">
    <property type="entry name" value="CYTH-like_dom_sf"/>
</dbReference>
<dbReference type="HOGENOM" id="CLU_088898_1_0_9"/>
<protein>
    <submittedName>
        <fullName evidence="2">Adenylate cyclase family</fullName>
    </submittedName>
</protein>
<dbReference type="PANTHER" id="PTHR34948:SF2">
    <property type="entry name" value="TRIPHOSPHATE TUNNEL METALLOENZYME 3"/>
    <property type="match status" value="1"/>
</dbReference>
<dbReference type="RefSeq" id="WP_047914935.1">
    <property type="nucleotide sequence ID" value="NZ_LN774769.1"/>
</dbReference>
<dbReference type="Gene3D" id="2.40.320.10">
    <property type="entry name" value="Hypothetical Protein Pfu-838710-001"/>
    <property type="match status" value="1"/>
</dbReference>
<dbReference type="KEGG" id="lpk:LACPI_0486"/>
<dbReference type="AlphaFoldDB" id="A0A0D6DVC7"/>
<feature type="domain" description="CYTH" evidence="1">
    <location>
        <begin position="4"/>
        <end position="195"/>
    </location>
</feature>
<dbReference type="EMBL" id="LN774769">
    <property type="protein sequence ID" value="CEN27686.1"/>
    <property type="molecule type" value="Genomic_DNA"/>
</dbReference>
<accession>A0A0D6DVC7</accession>
<dbReference type="PANTHER" id="PTHR34948">
    <property type="entry name" value="OS08G0299200 PROTEIN"/>
    <property type="match status" value="1"/>
</dbReference>